<comment type="similarity">
    <text evidence="2">Belongs to the TAF11 family.</text>
</comment>
<dbReference type="GO" id="GO:0016251">
    <property type="term" value="F:RNA polymerase II general transcription initiation factor activity"/>
    <property type="evidence" value="ECO:0007669"/>
    <property type="project" value="TreeGrafter"/>
</dbReference>
<evidence type="ECO:0000259" key="7">
    <source>
        <dbReference type="Pfam" id="PF04719"/>
    </source>
</evidence>
<dbReference type="OrthoDB" id="28335at2759"/>
<evidence type="ECO:0000256" key="5">
    <source>
        <dbReference type="ARBA" id="ARBA00023242"/>
    </source>
</evidence>
<sequence>MVEHQGPLDTVPEENYPPLLTQNNYWNTKQLINQVISEDQEYVTWKLKDVRTGGTMNAYLNDFTKNHYDQDDSSSAEDISNTNIAETLPQRARKRNGRSTGRVSKAPPINSVPRNVRFPRDIYDSQLAALPQPRELDQSEQLNLLLTNLDEEQMNRFEVFRRTSLAKNNIKKISSIITNQTVAANINLLLAGVGKIFIGEIVEKAQEVKKRKLAALMASRFRDKQIAAYRLKKTLKKLTLMVEGPDASYDDSVDENESDLCEDDEDESLVNEVNTYNRLIRSEINSEASRLGIIRHYNKLVKSFNALDVSVEKFTNCPLLPEYIREAWRLYRAENDTIPQATWRTQGEGNGWMFR</sequence>
<dbReference type="PANTHER" id="PTHR13218:SF8">
    <property type="entry name" value="TRANSCRIPTION INITIATION FACTOR TFIID SUBUNIT 11"/>
    <property type="match status" value="1"/>
</dbReference>
<evidence type="ECO:0000256" key="1">
    <source>
        <dbReference type="ARBA" id="ARBA00004123"/>
    </source>
</evidence>
<dbReference type="EMBL" id="LN890547">
    <property type="protein sequence ID" value="CUS23448.1"/>
    <property type="molecule type" value="Genomic_DNA"/>
</dbReference>
<proteinExistence type="inferred from homology"/>
<comment type="subcellular location">
    <subcellularLocation>
        <location evidence="1">Nucleus</location>
    </subcellularLocation>
</comment>
<feature type="domain" description="TAFII28-like protein" evidence="7">
    <location>
        <begin position="144"/>
        <end position="212"/>
    </location>
</feature>
<dbReference type="InterPro" id="IPR006809">
    <property type="entry name" value="TAFII28_dom"/>
</dbReference>
<feature type="compositionally biased region" description="Polar residues" evidence="6">
    <location>
        <begin position="76"/>
        <end position="85"/>
    </location>
</feature>
<dbReference type="GO" id="GO:0051123">
    <property type="term" value="P:RNA polymerase II preinitiation complex assembly"/>
    <property type="evidence" value="ECO:0007669"/>
    <property type="project" value="InterPro"/>
</dbReference>
<dbReference type="AlphaFoldDB" id="A0A0P1KVZ2"/>
<dbReference type="PANTHER" id="PTHR13218">
    <property type="entry name" value="TRANSCRIPTION INITIATION FACTOR TFIID SUBUNIT 11-RELATED"/>
    <property type="match status" value="1"/>
</dbReference>
<evidence type="ECO:0000313" key="8">
    <source>
        <dbReference type="EMBL" id="CUS23448.1"/>
    </source>
</evidence>
<evidence type="ECO:0000256" key="3">
    <source>
        <dbReference type="ARBA" id="ARBA00023015"/>
    </source>
</evidence>
<dbReference type="GO" id="GO:0005669">
    <property type="term" value="C:transcription factor TFIID complex"/>
    <property type="evidence" value="ECO:0007669"/>
    <property type="project" value="InterPro"/>
</dbReference>
<dbReference type="CDD" id="cd08048">
    <property type="entry name" value="HFD_TAF11"/>
    <property type="match status" value="1"/>
</dbReference>
<keyword evidence="3" id="KW-0805">Transcription regulation</keyword>
<evidence type="ECO:0000256" key="6">
    <source>
        <dbReference type="SAM" id="MobiDB-lite"/>
    </source>
</evidence>
<evidence type="ECO:0000256" key="4">
    <source>
        <dbReference type="ARBA" id="ARBA00023163"/>
    </source>
</evidence>
<dbReference type="Proteomes" id="UP000236544">
    <property type="component" value="Unassembled WGS sequence"/>
</dbReference>
<keyword evidence="5" id="KW-0539">Nucleus</keyword>
<dbReference type="Pfam" id="PF04719">
    <property type="entry name" value="TAFII28"/>
    <property type="match status" value="1"/>
</dbReference>
<reference evidence="9" key="1">
    <citation type="submission" date="2015-10" db="EMBL/GenBank/DDBJ databases">
        <authorList>
            <person name="Devillers H."/>
        </authorList>
    </citation>
    <scope>NUCLEOTIDE SEQUENCE [LARGE SCALE GENOMIC DNA]</scope>
</reference>
<dbReference type="Gene3D" id="1.10.20.10">
    <property type="entry name" value="Histone, subunit A"/>
    <property type="match status" value="1"/>
</dbReference>
<protein>
    <submittedName>
        <fullName evidence="8">LAQU0S10e00606g1_1</fullName>
    </submittedName>
</protein>
<feature type="region of interest" description="Disordered" evidence="6">
    <location>
        <begin position="70"/>
        <end position="115"/>
    </location>
</feature>
<dbReference type="GO" id="GO:0046982">
    <property type="term" value="F:protein heterodimerization activity"/>
    <property type="evidence" value="ECO:0007669"/>
    <property type="project" value="InterPro"/>
</dbReference>
<keyword evidence="4" id="KW-0804">Transcription</keyword>
<dbReference type="SUPFAM" id="SSF47113">
    <property type="entry name" value="Histone-fold"/>
    <property type="match status" value="1"/>
</dbReference>
<evidence type="ECO:0000313" key="9">
    <source>
        <dbReference type="Proteomes" id="UP000236544"/>
    </source>
</evidence>
<keyword evidence="9" id="KW-1185">Reference proteome</keyword>
<evidence type="ECO:0000256" key="2">
    <source>
        <dbReference type="ARBA" id="ARBA00009788"/>
    </source>
</evidence>
<dbReference type="InterPro" id="IPR009072">
    <property type="entry name" value="Histone-fold"/>
</dbReference>
<dbReference type="InterPro" id="IPR045127">
    <property type="entry name" value="TAF11-like"/>
</dbReference>
<name>A0A0P1KVZ2_9SACH</name>
<gene>
    <name evidence="8" type="ORF">LAQU0_S10e00606g</name>
</gene>
<organism evidence="8 9">
    <name type="scientific">Lachancea quebecensis</name>
    <dbReference type="NCBI Taxonomy" id="1654605"/>
    <lineage>
        <taxon>Eukaryota</taxon>
        <taxon>Fungi</taxon>
        <taxon>Dikarya</taxon>
        <taxon>Ascomycota</taxon>
        <taxon>Saccharomycotina</taxon>
        <taxon>Saccharomycetes</taxon>
        <taxon>Saccharomycetales</taxon>
        <taxon>Saccharomycetaceae</taxon>
        <taxon>Lachancea</taxon>
    </lineage>
</organism>
<accession>A0A0P1KVZ2</accession>